<reference evidence="1 2" key="1">
    <citation type="submission" date="2021-07" db="EMBL/GenBank/DDBJ databases">
        <authorList>
            <consortium name="Genoscope - CEA"/>
            <person name="William W."/>
        </authorList>
    </citation>
    <scope>NUCLEOTIDE SEQUENCE [LARGE SCALE GENOMIC DNA]</scope>
</reference>
<accession>A0A8D9HKV3</accession>
<evidence type="ECO:0000313" key="2">
    <source>
        <dbReference type="Proteomes" id="UP000694005"/>
    </source>
</evidence>
<sequence>MVKILNDKLVVGLSVGCPWVWPNSDCVARVMGDESVEKT</sequence>
<proteinExistence type="predicted"/>
<protein>
    <submittedName>
        <fullName evidence="1">Uncharacterized protein</fullName>
    </submittedName>
</protein>
<evidence type="ECO:0000313" key="1">
    <source>
        <dbReference type="EMBL" id="CAG7900414.1"/>
    </source>
</evidence>
<gene>
    <name evidence="1" type="ORF">BRAPAZ1V2_A07P00580.2</name>
</gene>
<dbReference type="Proteomes" id="UP000694005">
    <property type="component" value="Chromosome A07"/>
</dbReference>
<name>A0A8D9HKV3_BRACM</name>
<dbReference type="AlphaFoldDB" id="A0A8D9HKV3"/>
<dbReference type="EMBL" id="LS974623">
    <property type="protein sequence ID" value="CAG7900414.1"/>
    <property type="molecule type" value="Genomic_DNA"/>
</dbReference>
<dbReference type="Gramene" id="A07p00580.2_BraZ1">
    <property type="protein sequence ID" value="A07p00580.2_BraZ1.CDS"/>
    <property type="gene ID" value="A07g00580.2_BraZ1"/>
</dbReference>
<organism evidence="1 2">
    <name type="scientific">Brassica campestris</name>
    <name type="common">Field mustard</name>
    <dbReference type="NCBI Taxonomy" id="3711"/>
    <lineage>
        <taxon>Eukaryota</taxon>
        <taxon>Viridiplantae</taxon>
        <taxon>Streptophyta</taxon>
        <taxon>Embryophyta</taxon>
        <taxon>Tracheophyta</taxon>
        <taxon>Spermatophyta</taxon>
        <taxon>Magnoliopsida</taxon>
        <taxon>eudicotyledons</taxon>
        <taxon>Gunneridae</taxon>
        <taxon>Pentapetalae</taxon>
        <taxon>rosids</taxon>
        <taxon>malvids</taxon>
        <taxon>Brassicales</taxon>
        <taxon>Brassicaceae</taxon>
        <taxon>Brassiceae</taxon>
        <taxon>Brassica</taxon>
    </lineage>
</organism>